<evidence type="ECO:0000313" key="1">
    <source>
        <dbReference type="EMBL" id="KAI7985086.1"/>
    </source>
</evidence>
<name>A0ACC0FCC9_9ERIC</name>
<dbReference type="EMBL" id="CM045772">
    <property type="protein sequence ID" value="KAI7985086.1"/>
    <property type="molecule type" value="Genomic_DNA"/>
</dbReference>
<reference evidence="1 2" key="1">
    <citation type="journal article" date="2022" name="Plant J.">
        <title>Chromosome-level genome of Camellia lanceoleosa provides a valuable resource for understanding genome evolution and self-incompatibility.</title>
        <authorList>
            <person name="Gong W."/>
            <person name="Xiao S."/>
            <person name="Wang L."/>
            <person name="Liao Z."/>
            <person name="Chang Y."/>
            <person name="Mo W."/>
            <person name="Hu G."/>
            <person name="Li W."/>
            <person name="Zhao G."/>
            <person name="Zhu H."/>
            <person name="Hu X."/>
            <person name="Ji K."/>
            <person name="Xiang X."/>
            <person name="Song Q."/>
            <person name="Yuan D."/>
            <person name="Jin S."/>
            <person name="Zhang L."/>
        </authorList>
    </citation>
    <scope>NUCLEOTIDE SEQUENCE [LARGE SCALE GENOMIC DNA]</scope>
    <source>
        <strain evidence="1">SQ_2022a</strain>
    </source>
</reference>
<accession>A0ACC0FCC9</accession>
<gene>
    <name evidence="1" type="ORF">LOK49_LG14G00016</name>
</gene>
<comment type="caution">
    <text evidence="1">The sequence shown here is derived from an EMBL/GenBank/DDBJ whole genome shotgun (WGS) entry which is preliminary data.</text>
</comment>
<proteinExistence type="predicted"/>
<organism evidence="1 2">
    <name type="scientific">Camellia lanceoleosa</name>
    <dbReference type="NCBI Taxonomy" id="1840588"/>
    <lineage>
        <taxon>Eukaryota</taxon>
        <taxon>Viridiplantae</taxon>
        <taxon>Streptophyta</taxon>
        <taxon>Embryophyta</taxon>
        <taxon>Tracheophyta</taxon>
        <taxon>Spermatophyta</taxon>
        <taxon>Magnoliopsida</taxon>
        <taxon>eudicotyledons</taxon>
        <taxon>Gunneridae</taxon>
        <taxon>Pentapetalae</taxon>
        <taxon>asterids</taxon>
        <taxon>Ericales</taxon>
        <taxon>Theaceae</taxon>
        <taxon>Camellia</taxon>
    </lineage>
</organism>
<keyword evidence="2" id="KW-1185">Reference proteome</keyword>
<evidence type="ECO:0000313" key="2">
    <source>
        <dbReference type="Proteomes" id="UP001060215"/>
    </source>
</evidence>
<dbReference type="Proteomes" id="UP001060215">
    <property type="component" value="Chromosome 15"/>
</dbReference>
<protein>
    <submittedName>
        <fullName evidence="1">Uncharacterized protein</fullName>
    </submittedName>
</protein>
<sequence length="418" mass="45616">MTKEVGYLIGNKIGSTVDVEYGADGMAIGRYLRIRVTLNVAKPLRRGMKLAVHNREAVWVDFKYERLPNFCGVLGHSEKECNSLLSHPKDGTGGVPGLLVPEKEICRREGPAVGLSYPILEGASRLGKDDQSANHKEKFLPLMGDGGVLLPSQAQSERERLLANECLTSGPFPSGLVGLKVASFQKKPNQDDGLCPSDVHEASSLGPNLAMNKGALVSGGSSVPAFGIGPLLPSQSMNIETEVVLTNPALECREEPLVSLVPTGRVGKKWKKIPRTQQRAPGSGAVHAGVKRSLIADTGLADDGGSQEKRLRIENDRNFTAVELMISKMKAVAVHLQDWNRTVLGNVQRQVYHKLAIIQRLQALRTPCDDDLAELRKVQLESNVSQLREENANRRDENEEVAVEQQQHEPTIAIITKE</sequence>